<dbReference type="Gene3D" id="1.10.1170.10">
    <property type="entry name" value="Inhibitor Of Apoptosis Protein (2mihbC-IAP-1), Chain A"/>
    <property type="match status" value="1"/>
</dbReference>
<dbReference type="InterPro" id="IPR001370">
    <property type="entry name" value="BIR_rpt"/>
</dbReference>
<organism evidence="1 2">
    <name type="scientific">Crassostrea virginica</name>
    <name type="common">Eastern oyster</name>
    <dbReference type="NCBI Taxonomy" id="6565"/>
    <lineage>
        <taxon>Eukaryota</taxon>
        <taxon>Metazoa</taxon>
        <taxon>Spiralia</taxon>
        <taxon>Lophotrochozoa</taxon>
        <taxon>Mollusca</taxon>
        <taxon>Bivalvia</taxon>
        <taxon>Autobranchia</taxon>
        <taxon>Pteriomorphia</taxon>
        <taxon>Ostreida</taxon>
        <taxon>Ostreoidea</taxon>
        <taxon>Ostreidae</taxon>
        <taxon>Crassostrea</taxon>
    </lineage>
</organism>
<dbReference type="GeneID" id="111111659"/>
<dbReference type="Pfam" id="PF00653">
    <property type="entry name" value="BIR"/>
    <property type="match status" value="1"/>
</dbReference>
<sequence length="161" mass="18282">MSSTLDSRPNVVETDSAPNLFAKRVSPVQSSKIRNTARLVLEKNPYESSSVGGSSDVLMTVKNISPPSVLRNSEMWKYPEYTNFATRYASFSQWPKFLKGPNMTDLARSGFVNTEIGDKVTCFSCGWTLKDWEPFDDAYREHLRWSENCVFANMVTDGKMR</sequence>
<dbReference type="PANTHER" id="PTHR10044:SF139">
    <property type="entry name" value="DEATH-ASSOCIATED INHIBITOR OF APOPTOSIS 2"/>
    <property type="match status" value="1"/>
</dbReference>
<keyword evidence="1" id="KW-1185">Reference proteome</keyword>
<evidence type="ECO:0000313" key="3">
    <source>
        <dbReference type="RefSeq" id="XP_022311552.1"/>
    </source>
</evidence>
<dbReference type="InterPro" id="IPR050784">
    <property type="entry name" value="IAP"/>
</dbReference>
<dbReference type="GO" id="GO:0005737">
    <property type="term" value="C:cytoplasm"/>
    <property type="evidence" value="ECO:0007669"/>
    <property type="project" value="TreeGrafter"/>
</dbReference>
<reference evidence="2 3" key="1">
    <citation type="submission" date="2025-04" db="UniProtKB">
        <authorList>
            <consortium name="RefSeq"/>
        </authorList>
    </citation>
    <scope>IDENTIFICATION</scope>
    <source>
        <tissue evidence="2 3">Whole sample</tissue>
    </source>
</reference>
<dbReference type="Proteomes" id="UP000694844">
    <property type="component" value="Chromosome 9"/>
</dbReference>
<dbReference type="SUPFAM" id="SSF57924">
    <property type="entry name" value="Inhibitor of apoptosis (IAP) repeat"/>
    <property type="match status" value="1"/>
</dbReference>
<dbReference type="KEGG" id="cvn:111116826"/>
<accession>A0A8B8BNN6</accession>
<dbReference type="RefSeq" id="XP_022311552.1">
    <property type="nucleotide sequence ID" value="XM_022455844.1"/>
</dbReference>
<dbReference type="RefSeq" id="XP_022304464.1">
    <property type="nucleotide sequence ID" value="XM_022448756.1"/>
</dbReference>
<dbReference type="GO" id="GO:0051726">
    <property type="term" value="P:regulation of cell cycle"/>
    <property type="evidence" value="ECO:0007669"/>
    <property type="project" value="TreeGrafter"/>
</dbReference>
<dbReference type="PROSITE" id="PS50143">
    <property type="entry name" value="BIR_REPEAT_2"/>
    <property type="match status" value="1"/>
</dbReference>
<name>A0A8B8BNN6_CRAVI</name>
<dbReference type="AlphaFoldDB" id="A0A8B8BNN6"/>
<dbReference type="GO" id="GO:0005634">
    <property type="term" value="C:nucleus"/>
    <property type="evidence" value="ECO:0007669"/>
    <property type="project" value="TreeGrafter"/>
</dbReference>
<protein>
    <submittedName>
        <fullName evidence="2 3">Death-associated inhibitor of apoptosis 1-like</fullName>
    </submittedName>
</protein>
<dbReference type="CDD" id="cd00022">
    <property type="entry name" value="BIR"/>
    <property type="match status" value="1"/>
</dbReference>
<evidence type="ECO:0000313" key="1">
    <source>
        <dbReference type="Proteomes" id="UP000694844"/>
    </source>
</evidence>
<gene>
    <name evidence="2" type="primary">LOC111111659</name>
    <name evidence="3" type="synonym">LOC111116826</name>
</gene>
<dbReference type="OrthoDB" id="6063402at2759"/>
<evidence type="ECO:0000313" key="2">
    <source>
        <dbReference type="RefSeq" id="XP_022304464.1"/>
    </source>
</evidence>
<dbReference type="Proteomes" id="UP000694844">
    <property type="component" value="Chromosome 10"/>
</dbReference>
<proteinExistence type="predicted"/>
<dbReference type="PANTHER" id="PTHR10044">
    <property type="entry name" value="INHIBITOR OF APOPTOSIS"/>
    <property type="match status" value="1"/>
</dbReference>
<dbReference type="KEGG" id="cvn:111111659"/>
<dbReference type="SMART" id="SM00238">
    <property type="entry name" value="BIR"/>
    <property type="match status" value="1"/>
</dbReference>